<feature type="domain" description="ABC transmembrane type-1" evidence="8">
    <location>
        <begin position="2"/>
        <end position="206"/>
    </location>
</feature>
<feature type="transmembrane region" description="Helical" evidence="7">
    <location>
        <begin position="181"/>
        <end position="200"/>
    </location>
</feature>
<evidence type="ECO:0000256" key="6">
    <source>
        <dbReference type="ARBA" id="ARBA00023136"/>
    </source>
</evidence>
<keyword evidence="4 7" id="KW-0812">Transmembrane</keyword>
<evidence type="ECO:0000256" key="2">
    <source>
        <dbReference type="ARBA" id="ARBA00022448"/>
    </source>
</evidence>
<dbReference type="Gene3D" id="1.10.3720.10">
    <property type="entry name" value="MetI-like"/>
    <property type="match status" value="1"/>
</dbReference>
<evidence type="ECO:0000256" key="3">
    <source>
        <dbReference type="ARBA" id="ARBA00022475"/>
    </source>
</evidence>
<comment type="subcellular location">
    <subcellularLocation>
        <location evidence="1">Cell membrane</location>
        <topology evidence="1">Multi-pass membrane protein</topology>
    </subcellularLocation>
</comment>
<feature type="non-terminal residue" evidence="9">
    <location>
        <position position="1"/>
    </location>
</feature>
<name>A0A382YGE0_9ZZZZ</name>
<organism evidence="9">
    <name type="scientific">marine metagenome</name>
    <dbReference type="NCBI Taxonomy" id="408172"/>
    <lineage>
        <taxon>unclassified sequences</taxon>
        <taxon>metagenomes</taxon>
        <taxon>ecological metagenomes</taxon>
    </lineage>
</organism>
<dbReference type="InterPro" id="IPR050809">
    <property type="entry name" value="UgpAE/MalFG_permease"/>
</dbReference>
<dbReference type="CDD" id="cd06261">
    <property type="entry name" value="TM_PBP2"/>
    <property type="match status" value="1"/>
</dbReference>
<keyword evidence="2" id="KW-0813">Transport</keyword>
<dbReference type="PANTHER" id="PTHR43227:SF11">
    <property type="entry name" value="BLL4140 PROTEIN"/>
    <property type="match status" value="1"/>
</dbReference>
<reference evidence="9" key="1">
    <citation type="submission" date="2018-05" db="EMBL/GenBank/DDBJ databases">
        <authorList>
            <person name="Lanie J.A."/>
            <person name="Ng W.-L."/>
            <person name="Kazmierczak K.M."/>
            <person name="Andrzejewski T.M."/>
            <person name="Davidsen T.M."/>
            <person name="Wayne K.J."/>
            <person name="Tettelin H."/>
            <person name="Glass J.I."/>
            <person name="Rusch D."/>
            <person name="Podicherti R."/>
            <person name="Tsui H.-C.T."/>
            <person name="Winkler M.E."/>
        </authorList>
    </citation>
    <scope>NUCLEOTIDE SEQUENCE</scope>
</reference>
<dbReference type="GO" id="GO:0005886">
    <property type="term" value="C:plasma membrane"/>
    <property type="evidence" value="ECO:0007669"/>
    <property type="project" value="UniProtKB-SubCell"/>
</dbReference>
<dbReference type="EMBL" id="UINC01175337">
    <property type="protein sequence ID" value="SVD81915.1"/>
    <property type="molecule type" value="Genomic_DNA"/>
</dbReference>
<keyword evidence="3" id="KW-1003">Cell membrane</keyword>
<accession>A0A382YGE0</accession>
<dbReference type="GO" id="GO:0055085">
    <property type="term" value="P:transmembrane transport"/>
    <property type="evidence" value="ECO:0007669"/>
    <property type="project" value="InterPro"/>
</dbReference>
<dbReference type="SUPFAM" id="SSF161098">
    <property type="entry name" value="MetI-like"/>
    <property type="match status" value="1"/>
</dbReference>
<evidence type="ECO:0000256" key="4">
    <source>
        <dbReference type="ARBA" id="ARBA00022692"/>
    </source>
</evidence>
<keyword evidence="6 7" id="KW-0472">Membrane</keyword>
<evidence type="ECO:0000313" key="9">
    <source>
        <dbReference type="EMBL" id="SVD81915.1"/>
    </source>
</evidence>
<evidence type="ECO:0000256" key="7">
    <source>
        <dbReference type="SAM" id="Phobius"/>
    </source>
</evidence>
<feature type="transmembrane region" description="Helical" evidence="7">
    <location>
        <begin position="24"/>
        <end position="45"/>
    </location>
</feature>
<keyword evidence="5 7" id="KW-1133">Transmembrane helix</keyword>
<proteinExistence type="predicted"/>
<protein>
    <recommendedName>
        <fullName evidence="8">ABC transmembrane type-1 domain-containing protein</fullName>
    </recommendedName>
</protein>
<gene>
    <name evidence="9" type="ORF">METZ01_LOCUS434769</name>
</gene>
<dbReference type="AlphaFoldDB" id="A0A382YGE0"/>
<feature type="transmembrane region" description="Helical" evidence="7">
    <location>
        <begin position="82"/>
        <end position="100"/>
    </location>
</feature>
<feature type="transmembrane region" description="Helical" evidence="7">
    <location>
        <begin position="120"/>
        <end position="137"/>
    </location>
</feature>
<dbReference type="InterPro" id="IPR035906">
    <property type="entry name" value="MetI-like_sf"/>
</dbReference>
<sequence length="215" mass="23676">PFPIILALCLNQVRKKAFKKTVQLVTYAPHFISMVVLVGIMIQVFHPRIGLTAFIAGILEVDAPNWMGNRSAFPHVYVGSGLWQNVGFRAIIYLAVLATIDPTLHEAAIVDGANKLQRMWYIDLPGLLPTAVVLLVLQTGRVLNISFEKIYLMQNPINIRVSEVISTYVYKVGLLSPVLDFSYATAIGLLQGVVSLLLIVSVNKLAGRLTGHGIW</sequence>
<evidence type="ECO:0000256" key="1">
    <source>
        <dbReference type="ARBA" id="ARBA00004651"/>
    </source>
</evidence>
<evidence type="ECO:0000259" key="8">
    <source>
        <dbReference type="Pfam" id="PF00528"/>
    </source>
</evidence>
<dbReference type="InterPro" id="IPR000515">
    <property type="entry name" value="MetI-like"/>
</dbReference>
<dbReference type="PANTHER" id="PTHR43227">
    <property type="entry name" value="BLL4140 PROTEIN"/>
    <property type="match status" value="1"/>
</dbReference>
<evidence type="ECO:0000256" key="5">
    <source>
        <dbReference type="ARBA" id="ARBA00022989"/>
    </source>
</evidence>
<dbReference type="Pfam" id="PF00528">
    <property type="entry name" value="BPD_transp_1"/>
    <property type="match status" value="1"/>
</dbReference>